<dbReference type="GO" id="GO:0015188">
    <property type="term" value="F:L-isoleucine transmembrane transporter activity"/>
    <property type="evidence" value="ECO:0007669"/>
    <property type="project" value="TreeGrafter"/>
</dbReference>
<evidence type="ECO:0000313" key="6">
    <source>
        <dbReference type="EMBL" id="ADI14103.1"/>
    </source>
</evidence>
<keyword evidence="3" id="KW-0067">ATP-binding</keyword>
<dbReference type="PANTHER" id="PTHR45772:SF7">
    <property type="entry name" value="AMINO ACID ABC TRANSPORTER ATP-BINDING PROTEIN"/>
    <property type="match status" value="1"/>
</dbReference>
<dbReference type="SMART" id="SM00382">
    <property type="entry name" value="AAA"/>
    <property type="match status" value="1"/>
</dbReference>
<dbReference type="SUPFAM" id="SSF52540">
    <property type="entry name" value="P-loop containing nucleoside triphosphate hydrolases"/>
    <property type="match status" value="1"/>
</dbReference>
<dbReference type="GO" id="GO:0005304">
    <property type="term" value="F:L-valine transmembrane transporter activity"/>
    <property type="evidence" value="ECO:0007669"/>
    <property type="project" value="TreeGrafter"/>
</dbReference>
<evidence type="ECO:0000256" key="4">
    <source>
        <dbReference type="SAM" id="MobiDB-lite"/>
    </source>
</evidence>
<dbReference type="GO" id="GO:0042941">
    <property type="term" value="P:D-alanine transmembrane transport"/>
    <property type="evidence" value="ECO:0007669"/>
    <property type="project" value="TreeGrafter"/>
</dbReference>
<dbReference type="PROSITE" id="PS50893">
    <property type="entry name" value="ABC_TRANSPORTER_2"/>
    <property type="match status" value="1"/>
</dbReference>
<feature type="compositionally biased region" description="Basic and acidic residues" evidence="4">
    <location>
        <begin position="260"/>
        <end position="274"/>
    </location>
</feature>
<dbReference type="GO" id="GO:0015808">
    <property type="term" value="P:L-alanine transport"/>
    <property type="evidence" value="ECO:0007669"/>
    <property type="project" value="TreeGrafter"/>
</dbReference>
<dbReference type="GO" id="GO:0016887">
    <property type="term" value="F:ATP hydrolysis activity"/>
    <property type="evidence" value="ECO:0007669"/>
    <property type="project" value="InterPro"/>
</dbReference>
<evidence type="ECO:0000256" key="3">
    <source>
        <dbReference type="ARBA" id="ARBA00022840"/>
    </source>
</evidence>
<feature type="domain" description="ABC transporter" evidence="5">
    <location>
        <begin position="4"/>
        <end position="255"/>
    </location>
</feature>
<evidence type="ECO:0000256" key="1">
    <source>
        <dbReference type="ARBA" id="ARBA00022448"/>
    </source>
</evidence>
<dbReference type="GO" id="GO:1903805">
    <property type="term" value="P:L-valine import across plasma membrane"/>
    <property type="evidence" value="ECO:0007669"/>
    <property type="project" value="TreeGrafter"/>
</dbReference>
<dbReference type="Pfam" id="PF00005">
    <property type="entry name" value="ABC_tran"/>
    <property type="match status" value="1"/>
</dbReference>
<dbReference type="CDD" id="cd03219">
    <property type="entry name" value="ABC_Mj1267_LivG_branched"/>
    <property type="match status" value="1"/>
</dbReference>
<dbReference type="GO" id="GO:1903806">
    <property type="term" value="P:L-isoleucine import across plasma membrane"/>
    <property type="evidence" value="ECO:0007669"/>
    <property type="project" value="TreeGrafter"/>
</dbReference>
<dbReference type="FunFam" id="3.40.50.300:FF:000421">
    <property type="entry name" value="Branched-chain amino acid ABC transporter ATP-binding protein"/>
    <property type="match status" value="1"/>
</dbReference>
<keyword evidence="7" id="KW-1185">Reference proteome</keyword>
<dbReference type="AlphaFoldDB" id="D7CUW2"/>
<dbReference type="InterPro" id="IPR003439">
    <property type="entry name" value="ABC_transporter-like_ATP-bd"/>
</dbReference>
<dbReference type="Proteomes" id="UP000000379">
    <property type="component" value="Chromosome"/>
</dbReference>
<dbReference type="Gene3D" id="3.40.50.300">
    <property type="entry name" value="P-loop containing nucleotide triphosphate hydrolases"/>
    <property type="match status" value="1"/>
</dbReference>
<reference evidence="7" key="1">
    <citation type="submission" date="2010-05" db="EMBL/GenBank/DDBJ databases">
        <title>The complete genome of Truepera radiovictris DSM 17093.</title>
        <authorList>
            <consortium name="US DOE Joint Genome Institute (JGI-PGF)"/>
            <person name="Lucas S."/>
            <person name="Copeland A."/>
            <person name="Lapidus A."/>
            <person name="Glavina del Rio T."/>
            <person name="Dalin E."/>
            <person name="Tice H."/>
            <person name="Bruce D."/>
            <person name="Goodwin L."/>
            <person name="Pitluck S."/>
            <person name="Kyrpides N."/>
            <person name="Mavromatis K."/>
            <person name="Ovchinnikova G."/>
            <person name="Munk A.C."/>
            <person name="Detter J.C."/>
            <person name="Han C."/>
            <person name="Tapia R."/>
            <person name="Land M."/>
            <person name="Hauser L."/>
            <person name="Markowitz V."/>
            <person name="Cheng J.-F."/>
            <person name="Hugenholtz P."/>
            <person name="Woyke T."/>
            <person name="Wu D."/>
            <person name="Tindall B."/>
            <person name="Pomrenke H.G."/>
            <person name="Brambilla E."/>
            <person name="Klenk H.-P."/>
            <person name="Eisen J.A."/>
        </authorList>
    </citation>
    <scope>NUCLEOTIDE SEQUENCE [LARGE SCALE GENOMIC DNA]</scope>
    <source>
        <strain evidence="7">DSM 17093 / CIP 108686 / LMG 22925 / RQ-24</strain>
    </source>
</reference>
<evidence type="ECO:0000259" key="5">
    <source>
        <dbReference type="PROSITE" id="PS50893"/>
    </source>
</evidence>
<dbReference type="KEGG" id="tra:Trad_0974"/>
<dbReference type="PANTHER" id="PTHR45772">
    <property type="entry name" value="CONSERVED COMPONENT OF ABC TRANSPORTER FOR NATURAL AMINO ACIDS-RELATED"/>
    <property type="match status" value="1"/>
</dbReference>
<dbReference type="eggNOG" id="COG0411">
    <property type="taxonomic scope" value="Bacteria"/>
</dbReference>
<dbReference type="RefSeq" id="WP_013177474.1">
    <property type="nucleotide sequence ID" value="NC_014221.1"/>
</dbReference>
<dbReference type="InterPro" id="IPR032823">
    <property type="entry name" value="BCA_ABC_TP_C"/>
</dbReference>
<dbReference type="GO" id="GO:0005524">
    <property type="term" value="F:ATP binding"/>
    <property type="evidence" value="ECO:0007669"/>
    <property type="project" value="UniProtKB-KW"/>
</dbReference>
<proteinExistence type="predicted"/>
<protein>
    <submittedName>
        <fullName evidence="6">ABC transporter related protein</fullName>
    </submittedName>
</protein>
<dbReference type="OrthoDB" id="34082at2"/>
<dbReference type="InterPro" id="IPR051120">
    <property type="entry name" value="ABC_AA/LPS_Transport"/>
</dbReference>
<dbReference type="Pfam" id="PF12399">
    <property type="entry name" value="BCA_ABC_TP_C"/>
    <property type="match status" value="1"/>
</dbReference>
<name>D7CUW2_TRURR</name>
<organism evidence="6 7">
    <name type="scientific">Truepera radiovictrix (strain DSM 17093 / CIP 108686 / LMG 22925 / RQ-24)</name>
    <dbReference type="NCBI Taxonomy" id="649638"/>
    <lineage>
        <taxon>Bacteria</taxon>
        <taxon>Thermotogati</taxon>
        <taxon>Deinococcota</taxon>
        <taxon>Deinococci</taxon>
        <taxon>Trueperales</taxon>
        <taxon>Trueperaceae</taxon>
        <taxon>Truepera</taxon>
    </lineage>
</organism>
<sequence length="290" mass="32263">MAMLELRGVNKAFGGLQATTNVDLTLNEGEIVSIIGPNGAGKSTLFNLITGVYRPDSGDIRFEGRSIVGLKPNQIVDLGIARTFQNLRLFTNLSVLENVLISQHHKLRSTWLSAVLRTPGYRRQEREMHERALQKLAFFGPRLMSFRLHQPVYVLSYANRRRTEMARAMATGAKLLLLDEPSAGMNPKETNEITGIIRRMRDEGGYTILLVEHKMNLVGEISDRVVVLDYGQKIAEGSYKEVVNDPRVIEAYLGKKAAEEGKTADLTDELHTGFDEPSGARGAPEGRVTR</sequence>
<dbReference type="EMBL" id="CP002049">
    <property type="protein sequence ID" value="ADI14103.1"/>
    <property type="molecule type" value="Genomic_DNA"/>
</dbReference>
<dbReference type="GO" id="GO:0015192">
    <property type="term" value="F:L-phenylalanine transmembrane transporter activity"/>
    <property type="evidence" value="ECO:0007669"/>
    <property type="project" value="TreeGrafter"/>
</dbReference>
<keyword evidence="2" id="KW-0547">Nucleotide-binding</keyword>
<evidence type="ECO:0000256" key="2">
    <source>
        <dbReference type="ARBA" id="ARBA00022741"/>
    </source>
</evidence>
<reference evidence="6 7" key="2">
    <citation type="journal article" date="2011" name="Stand. Genomic Sci.">
        <title>Complete genome sequence of Truepera radiovictrix type strain (RQ-24).</title>
        <authorList>
            <person name="Ivanova N."/>
            <person name="Rohde C."/>
            <person name="Munk C."/>
            <person name="Nolan M."/>
            <person name="Lucas S."/>
            <person name="Del Rio T.G."/>
            <person name="Tice H."/>
            <person name="Deshpande S."/>
            <person name="Cheng J.F."/>
            <person name="Tapia R."/>
            <person name="Han C."/>
            <person name="Goodwin L."/>
            <person name="Pitluck S."/>
            <person name="Liolios K."/>
            <person name="Mavromatis K."/>
            <person name="Mikhailova N."/>
            <person name="Pati A."/>
            <person name="Chen A."/>
            <person name="Palaniappan K."/>
            <person name="Land M."/>
            <person name="Hauser L."/>
            <person name="Chang Y.J."/>
            <person name="Jeffries C.D."/>
            <person name="Brambilla E."/>
            <person name="Rohde M."/>
            <person name="Goker M."/>
            <person name="Tindall B.J."/>
            <person name="Woyke T."/>
            <person name="Bristow J."/>
            <person name="Eisen J.A."/>
            <person name="Markowitz V."/>
            <person name="Hugenholtz P."/>
            <person name="Kyrpides N.C."/>
            <person name="Klenk H.P."/>
            <person name="Lapidus A."/>
        </authorList>
    </citation>
    <scope>NUCLEOTIDE SEQUENCE [LARGE SCALE GENOMIC DNA]</scope>
    <source>
        <strain evidence="7">DSM 17093 / CIP 108686 / LMG 22925 / RQ-24</strain>
    </source>
</reference>
<dbReference type="STRING" id="649638.Trad_0974"/>
<dbReference type="InterPro" id="IPR027417">
    <property type="entry name" value="P-loop_NTPase"/>
</dbReference>
<dbReference type="GO" id="GO:0005886">
    <property type="term" value="C:plasma membrane"/>
    <property type="evidence" value="ECO:0007669"/>
    <property type="project" value="TreeGrafter"/>
</dbReference>
<dbReference type="InterPro" id="IPR003593">
    <property type="entry name" value="AAA+_ATPase"/>
</dbReference>
<accession>D7CUW2</accession>
<evidence type="ECO:0000313" key="7">
    <source>
        <dbReference type="Proteomes" id="UP000000379"/>
    </source>
</evidence>
<keyword evidence="1" id="KW-0813">Transport</keyword>
<gene>
    <name evidence="6" type="ordered locus">Trad_0974</name>
</gene>
<dbReference type="HOGENOM" id="CLU_000604_1_2_0"/>
<feature type="region of interest" description="Disordered" evidence="4">
    <location>
        <begin position="260"/>
        <end position="290"/>
    </location>
</feature>